<evidence type="ECO:0000259" key="1">
    <source>
        <dbReference type="Pfam" id="PF11563"/>
    </source>
</evidence>
<keyword evidence="5" id="KW-1185">Reference proteome</keyword>
<dbReference type="Proteomes" id="UP000663832">
    <property type="component" value="Unassembled WGS sequence"/>
</dbReference>
<name>A0A815AC48_9BILA</name>
<dbReference type="InterPro" id="IPR044398">
    <property type="entry name" value="Globin-sensor_dom"/>
</dbReference>
<dbReference type="GO" id="GO:0020037">
    <property type="term" value="F:heme binding"/>
    <property type="evidence" value="ECO:0007669"/>
    <property type="project" value="InterPro"/>
</dbReference>
<dbReference type="OrthoDB" id="10027058at2759"/>
<dbReference type="PANTHER" id="PTHR42071:SF1">
    <property type="entry name" value="GLOBIN-SENSOR DOMAIN-CONTAINING PROTEIN"/>
    <property type="match status" value="1"/>
</dbReference>
<organism evidence="4 5">
    <name type="scientific">Adineta steineri</name>
    <dbReference type="NCBI Taxonomy" id="433720"/>
    <lineage>
        <taxon>Eukaryota</taxon>
        <taxon>Metazoa</taxon>
        <taxon>Spiralia</taxon>
        <taxon>Gnathifera</taxon>
        <taxon>Rotifera</taxon>
        <taxon>Eurotatoria</taxon>
        <taxon>Bdelloidea</taxon>
        <taxon>Adinetida</taxon>
        <taxon>Adinetidae</taxon>
        <taxon>Adineta</taxon>
    </lineage>
</organism>
<gene>
    <name evidence="2" type="ORF">BJG266_LOCUS16683</name>
    <name evidence="3" type="ORF">QVE165_LOCUS25786</name>
    <name evidence="4" type="ORF">QVE165_LOCUS28752</name>
</gene>
<dbReference type="AlphaFoldDB" id="A0A815AC48"/>
<dbReference type="Pfam" id="PF11563">
    <property type="entry name" value="Protoglobin"/>
    <property type="match status" value="1"/>
</dbReference>
<dbReference type="EMBL" id="CAJNOM010000188">
    <property type="protein sequence ID" value="CAF1200580.1"/>
    <property type="molecule type" value="Genomic_DNA"/>
</dbReference>
<accession>A0A815AC48</accession>
<proteinExistence type="predicted"/>
<sequence>MTEHIDNDRLNNDLRYRFEYLSKYLNFTLDDISLLNAFAPILFPRIPVIADTVYRKLFSFDITKHYFLINNEGFEGFTLKKTHGVTLESEQMTYRKDILTIYFKRIFTQREWNDTFLQYLSHIGRMHTNKAGASSINVEYMHINALLGFLEHLLVDVLWSAENLDDKTRQATIMAINKFFWIQNDFFTMHYTKTDKDSSTSNETPTKKNKFCCI</sequence>
<dbReference type="PANTHER" id="PTHR42071">
    <property type="entry name" value="PROTOGLOBIN DOMAIN-CONTAINING PROTEIN"/>
    <property type="match status" value="1"/>
</dbReference>
<dbReference type="EMBL" id="CAJNOI010000078">
    <property type="protein sequence ID" value="CAF1015120.1"/>
    <property type="molecule type" value="Genomic_DNA"/>
</dbReference>
<protein>
    <recommendedName>
        <fullName evidence="1">Globin-sensor domain-containing protein</fullName>
    </recommendedName>
</protein>
<evidence type="ECO:0000313" key="3">
    <source>
        <dbReference type="EMBL" id="CAF1200580.1"/>
    </source>
</evidence>
<dbReference type="Gene3D" id="1.10.490.10">
    <property type="entry name" value="Globins"/>
    <property type="match status" value="1"/>
</dbReference>
<feature type="domain" description="Globin-sensor" evidence="1">
    <location>
        <begin position="16"/>
        <end position="195"/>
    </location>
</feature>
<dbReference type="InterPro" id="IPR012292">
    <property type="entry name" value="Globin/Proto"/>
</dbReference>
<dbReference type="Proteomes" id="UP000663877">
    <property type="component" value="Unassembled WGS sequence"/>
</dbReference>
<reference evidence="4" key="1">
    <citation type="submission" date="2021-02" db="EMBL/GenBank/DDBJ databases">
        <authorList>
            <person name="Nowell W R."/>
        </authorList>
    </citation>
    <scope>NUCLEOTIDE SEQUENCE</scope>
</reference>
<evidence type="ECO:0000313" key="2">
    <source>
        <dbReference type="EMBL" id="CAF1015120.1"/>
    </source>
</evidence>
<evidence type="ECO:0000313" key="5">
    <source>
        <dbReference type="Proteomes" id="UP000663832"/>
    </source>
</evidence>
<comment type="caution">
    <text evidence="4">The sequence shown here is derived from an EMBL/GenBank/DDBJ whole genome shotgun (WGS) entry which is preliminary data.</text>
</comment>
<evidence type="ECO:0000313" key="4">
    <source>
        <dbReference type="EMBL" id="CAF1255483.1"/>
    </source>
</evidence>
<dbReference type="EMBL" id="CAJNOM010000226">
    <property type="protein sequence ID" value="CAF1255483.1"/>
    <property type="molecule type" value="Genomic_DNA"/>
</dbReference>
<dbReference type="GO" id="GO:0019825">
    <property type="term" value="F:oxygen binding"/>
    <property type="evidence" value="ECO:0007669"/>
    <property type="project" value="InterPro"/>
</dbReference>